<proteinExistence type="predicted"/>
<dbReference type="Pfam" id="PF13264">
    <property type="entry name" value="DUF4055"/>
    <property type="match status" value="1"/>
</dbReference>
<gene>
    <name evidence="2" type="ORF">AbSZ3_19</name>
</gene>
<feature type="domain" description="DUF4055" evidence="1">
    <location>
        <begin position="288"/>
        <end position="425"/>
    </location>
</feature>
<evidence type="ECO:0000259" key="1">
    <source>
        <dbReference type="Pfam" id="PF13264"/>
    </source>
</evidence>
<evidence type="ECO:0000313" key="2">
    <source>
        <dbReference type="EMBL" id="QPB10384.1"/>
    </source>
</evidence>
<accession>A0A873WI26</accession>
<dbReference type="EMBL" id="MW151244">
    <property type="protein sequence ID" value="QPB10384.1"/>
    <property type="molecule type" value="Genomic_DNA"/>
</dbReference>
<organism evidence="2 3">
    <name type="scientific">Acinetobacter phage Ab_SZ3</name>
    <dbReference type="NCBI Taxonomy" id="2781361"/>
    <lineage>
        <taxon>Viruses</taxon>
        <taxon>Duplodnaviria</taxon>
        <taxon>Heunggongvirae</taxon>
        <taxon>Uroviricota</taxon>
        <taxon>Caudoviricetes</taxon>
        <taxon>Lokivirus</taxon>
        <taxon>Lokivirus IMEAB3</taxon>
    </lineage>
</organism>
<sequence length="515" mass="57497">MTFPNVAFVRPEIANVLPLYTAIRDCISGQDRIKKAGKTYLPQPNPDDTSFENQKRYEAYKNRALFYNVTGRTVNGLVSLVFSKPIDKDIPTILEGVDKDATGEGLSMSQQAHKMLAFAISYARYGVYVDYPTTEGIVTVKDMTDGNIKPTVNLVAPHHVINWRTMEIGSQVVYSKIVIAEIYPFADDGFEIKNSCQFRVYELEGLNIEGGVAKENDKVMAHRVKVSLWREPNPSVWDGVNVPKKKTYRKDDNTEFYLQRADGTYFDRIPFSFGGAENNDSAVDIPVMYDMAAINIAHYRNSADYEEASFVMGQPTIWASGLTENWLNTVLGGKVRLGSLGGVALPEGGQMGILQMQPNTMPFEGMGHKEKQMLQLGAKLVENKTVQRTATEANQDEVTNNSILANIANNVSDVVEWAFRTAAQFVSTDEIEVKYRLNTDFDISKYSPEQRAQVIKEWQGGALTFEEMRSVLRKSGVATEKDEDAKKKIDAERAAEIEALNANTPNDGLNNDQNT</sequence>
<protein>
    <submittedName>
        <fullName evidence="2">Putative portal protein</fullName>
    </submittedName>
</protein>
<evidence type="ECO:0000313" key="3">
    <source>
        <dbReference type="Proteomes" id="UP000663632"/>
    </source>
</evidence>
<name>A0A873WI26_9CAUD</name>
<dbReference type="Proteomes" id="UP000663632">
    <property type="component" value="Segment"/>
</dbReference>
<dbReference type="InterPro" id="IPR025129">
    <property type="entry name" value="DUF4055"/>
</dbReference>
<reference evidence="2" key="1">
    <citation type="submission" date="2020-10" db="EMBL/GenBank/DDBJ databases">
        <title>Clinical experience of personalized bacteriophage therapy in a case of hospital-acquired pneumonia with carbapenem-resistant Acinetobacter baumannii.</title>
        <authorList>
            <person name="Tan X."/>
            <person name="Ma Y."/>
        </authorList>
    </citation>
    <scope>NUCLEOTIDE SEQUENCE</scope>
</reference>